<evidence type="ECO:0000256" key="1">
    <source>
        <dbReference type="SAM" id="MobiDB-lite"/>
    </source>
</evidence>
<name>A0A1G7G0H0_9EURY</name>
<feature type="region of interest" description="Disordered" evidence="1">
    <location>
        <begin position="68"/>
        <end position="116"/>
    </location>
</feature>
<evidence type="ECO:0000313" key="2">
    <source>
        <dbReference type="EMBL" id="SDE81613.1"/>
    </source>
</evidence>
<organism evidence="2 3">
    <name type="scientific">Halorientalis regularis</name>
    <dbReference type="NCBI Taxonomy" id="660518"/>
    <lineage>
        <taxon>Archaea</taxon>
        <taxon>Methanobacteriati</taxon>
        <taxon>Methanobacteriota</taxon>
        <taxon>Stenosarchaea group</taxon>
        <taxon>Halobacteria</taxon>
        <taxon>Halobacteriales</taxon>
        <taxon>Haloarculaceae</taxon>
        <taxon>Halorientalis</taxon>
    </lineage>
</organism>
<protein>
    <submittedName>
        <fullName evidence="2">Uncharacterized protein</fullName>
    </submittedName>
</protein>
<gene>
    <name evidence="2" type="ORF">SAMN05216218_101437</name>
</gene>
<dbReference type="AlphaFoldDB" id="A0A1G7G0H0"/>
<dbReference type="Pfam" id="PF19113">
    <property type="entry name" value="DUF5799"/>
    <property type="match status" value="1"/>
</dbReference>
<dbReference type="InterPro" id="IPR043821">
    <property type="entry name" value="DUF5799"/>
</dbReference>
<keyword evidence="3" id="KW-1185">Reference proteome</keyword>
<sequence>MEHWTDRIVGDRMTVDQQFTDRVESSPFSRQQWGLVMTAIEFEIEEPTDDDAAQLVADTSALPSVLPELDSMDEHPMAGPGGSGGPGGRGGDGDGVIGGIKQALGLGGGGADDDLDEERLATAERLADEYATELQAHLEETGRWSTVRAAAAESDQ</sequence>
<proteinExistence type="predicted"/>
<dbReference type="EMBL" id="FNBK01000001">
    <property type="protein sequence ID" value="SDE81613.1"/>
    <property type="molecule type" value="Genomic_DNA"/>
</dbReference>
<feature type="compositionally biased region" description="Gly residues" evidence="1">
    <location>
        <begin position="79"/>
        <end position="98"/>
    </location>
</feature>
<dbReference type="Proteomes" id="UP000199076">
    <property type="component" value="Unassembled WGS sequence"/>
</dbReference>
<reference evidence="3" key="1">
    <citation type="submission" date="2016-10" db="EMBL/GenBank/DDBJ databases">
        <authorList>
            <person name="Varghese N."/>
            <person name="Submissions S."/>
        </authorList>
    </citation>
    <scope>NUCLEOTIDE SEQUENCE [LARGE SCALE GENOMIC DNA]</scope>
    <source>
        <strain evidence="3">IBRC-M 10760</strain>
    </source>
</reference>
<dbReference type="RefSeq" id="WP_092687355.1">
    <property type="nucleotide sequence ID" value="NZ_FNBK01000001.1"/>
</dbReference>
<accession>A0A1G7G0H0</accession>
<dbReference type="OrthoDB" id="204348at2157"/>
<evidence type="ECO:0000313" key="3">
    <source>
        <dbReference type="Proteomes" id="UP000199076"/>
    </source>
</evidence>